<name>N6X338_9ACTO</name>
<reference evidence="2 3" key="1">
    <citation type="submission" date="2013-03" db="EMBL/GenBank/DDBJ databases">
        <title>Reference genome for the Human Microbiome Project.</title>
        <authorList>
            <person name="Aqrawi P."/>
            <person name="Ayvaz T."/>
            <person name="Bess C."/>
            <person name="Blankenburg K."/>
            <person name="Coyle M."/>
            <person name="Deng J."/>
            <person name="Forbes L."/>
            <person name="Fowler G."/>
            <person name="Francisco L."/>
            <person name="Fu Q."/>
            <person name="Gibbs R."/>
            <person name="Gross S."/>
            <person name="Gubbala S."/>
            <person name="Hale W."/>
            <person name="Hemphill L."/>
            <person name="Highlander S."/>
            <person name="Hirani K."/>
            <person name="Jackson L."/>
            <person name="Jakkamsetti A."/>
            <person name="Javaid M."/>
            <person name="Jayaseelan J.C."/>
            <person name="Jiang H."/>
            <person name="Joshi V."/>
            <person name="Korchina V."/>
            <person name="Kovar C."/>
            <person name="Lara F."/>
            <person name="Lee S."/>
            <person name="Liu Y."/>
            <person name="Mata R."/>
            <person name="Mathew T."/>
            <person name="Munidasa M."/>
            <person name="Muzny D."/>
            <person name="Nazareth L."/>
            <person name="Ngo R."/>
            <person name="Nguyen L."/>
            <person name="Nguyen N."/>
            <person name="Okwuonu G."/>
            <person name="Ongeri F."/>
            <person name="Palculict T."/>
            <person name="Patil S."/>
            <person name="Petrosino J."/>
            <person name="Pham C."/>
            <person name="Pham P."/>
            <person name="Pu L.-L."/>
            <person name="Qin X."/>
            <person name="Qu J."/>
            <person name="Reid J."/>
            <person name="Ross M."/>
            <person name="Ruth R."/>
            <person name="Saada N."/>
            <person name="San Lucas F."/>
            <person name="Santibanez J."/>
            <person name="Shang Y."/>
            <person name="Simmons D."/>
            <person name="Song X.-Z."/>
            <person name="Tang L.-Y."/>
            <person name="Thornton R."/>
            <person name="Warren J."/>
            <person name="Weissenberger G."/>
            <person name="Wilczek-Boney K."/>
            <person name="Worley K."/>
            <person name="Youmans B."/>
            <person name="Zhang J."/>
            <person name="Zhang L."/>
            <person name="Zhao Z."/>
            <person name="Zhou C."/>
            <person name="Zhu D."/>
            <person name="Zhu Y."/>
        </authorList>
    </citation>
    <scope>NUCLEOTIDE SEQUENCE [LARGE SCALE GENOMIC DNA]</scope>
    <source>
        <strain evidence="2 3">F0333</strain>
    </source>
</reference>
<organism evidence="2 3">
    <name type="scientific">Schaalia cardiffensis F0333</name>
    <dbReference type="NCBI Taxonomy" id="888050"/>
    <lineage>
        <taxon>Bacteria</taxon>
        <taxon>Bacillati</taxon>
        <taxon>Actinomycetota</taxon>
        <taxon>Actinomycetes</taxon>
        <taxon>Actinomycetales</taxon>
        <taxon>Actinomycetaceae</taxon>
        <taxon>Schaalia</taxon>
    </lineage>
</organism>
<evidence type="ECO:0000256" key="1">
    <source>
        <dbReference type="SAM" id="MobiDB-lite"/>
    </source>
</evidence>
<keyword evidence="3" id="KW-1185">Reference proteome</keyword>
<feature type="region of interest" description="Disordered" evidence="1">
    <location>
        <begin position="28"/>
        <end position="70"/>
    </location>
</feature>
<gene>
    <name evidence="2" type="ORF">HMPREF9004_1757</name>
</gene>
<comment type="caution">
    <text evidence="2">The sequence shown here is derived from an EMBL/GenBank/DDBJ whole genome shotgun (WGS) entry which is preliminary data.</text>
</comment>
<protein>
    <submittedName>
        <fullName evidence="2">Uncharacterized protein</fullName>
    </submittedName>
</protein>
<sequence length="70" mass="7211">MLLGGAAALSCRTAQSRNEALLKRKDLEAQGRQSGEPWNAGTPSPQLVDDSRTATSGRTSLKGGGALADN</sequence>
<dbReference type="AlphaFoldDB" id="N6X338"/>
<dbReference type="EMBL" id="AQHZ01000024">
    <property type="protein sequence ID" value="ENO17847.1"/>
    <property type="molecule type" value="Genomic_DNA"/>
</dbReference>
<dbReference type="Proteomes" id="UP000013015">
    <property type="component" value="Unassembled WGS sequence"/>
</dbReference>
<proteinExistence type="predicted"/>
<dbReference type="STRING" id="888050.HMPREF9004_1757"/>
<evidence type="ECO:0000313" key="3">
    <source>
        <dbReference type="Proteomes" id="UP000013015"/>
    </source>
</evidence>
<dbReference type="HOGENOM" id="CLU_2748583_0_0_11"/>
<accession>N6X338</accession>
<evidence type="ECO:0000313" key="2">
    <source>
        <dbReference type="EMBL" id="ENO17847.1"/>
    </source>
</evidence>